<dbReference type="InterPro" id="IPR003018">
    <property type="entry name" value="GAF"/>
</dbReference>
<dbReference type="Gene3D" id="3.30.450.40">
    <property type="match status" value="2"/>
</dbReference>
<dbReference type="PANTHER" id="PTHR43155:SF2">
    <property type="entry name" value="CYCLIC DI-GMP PHOSPHODIESTERASE PA4108"/>
    <property type="match status" value="1"/>
</dbReference>
<sequence>MESESPPILREEDVDNYLLSNADFLENWIKKHGTPELIYKIKNMDVMDKPQFRTVSRNSITSAMFKNYVDGMAWKGNRSLVTRDKLLAMNECEMFMELIRDIASELDVNVLCHKILRNVSVLTGSDRGSLFLVRGSKNNRYLVSKLFNVTENSTLEESLHSEDNEIKVPFGCGIAGHVARTKETINITEAYEDPRFNKSVDARTGFRTHSILCMPILNHESEVIGVAQIINKITGNHVFEYQDVEVFRKYLMFCGIGITNAQLFEMSVQEYKRNKLLLNLARGVFVEQQNLEKLIEKIMLDAQDLLQCERCSVYLVDDTLELVSISP</sequence>
<dbReference type="SMART" id="SM00065">
    <property type="entry name" value="GAF"/>
    <property type="match status" value="1"/>
</dbReference>
<evidence type="ECO:0000313" key="2">
    <source>
        <dbReference type="EMBL" id="WAR21563.1"/>
    </source>
</evidence>
<protein>
    <submittedName>
        <fullName evidence="2">PDE6-like protein</fullName>
    </submittedName>
</protein>
<evidence type="ECO:0000259" key="1">
    <source>
        <dbReference type="SMART" id="SM00065"/>
    </source>
</evidence>
<name>A0ABY7FLL2_MYAAR</name>
<accession>A0ABY7FLL2</accession>
<proteinExistence type="predicted"/>
<organism evidence="2 3">
    <name type="scientific">Mya arenaria</name>
    <name type="common">Soft-shell clam</name>
    <dbReference type="NCBI Taxonomy" id="6604"/>
    <lineage>
        <taxon>Eukaryota</taxon>
        <taxon>Metazoa</taxon>
        <taxon>Spiralia</taxon>
        <taxon>Lophotrochozoa</taxon>
        <taxon>Mollusca</taxon>
        <taxon>Bivalvia</taxon>
        <taxon>Autobranchia</taxon>
        <taxon>Heteroconchia</taxon>
        <taxon>Euheterodonta</taxon>
        <taxon>Imparidentia</taxon>
        <taxon>Neoheterodontei</taxon>
        <taxon>Myida</taxon>
        <taxon>Myoidea</taxon>
        <taxon>Myidae</taxon>
        <taxon>Mya</taxon>
    </lineage>
</organism>
<dbReference type="InterPro" id="IPR029016">
    <property type="entry name" value="GAF-like_dom_sf"/>
</dbReference>
<dbReference type="EMBL" id="CP111023">
    <property type="protein sequence ID" value="WAR21563.1"/>
    <property type="molecule type" value="Genomic_DNA"/>
</dbReference>
<dbReference type="Proteomes" id="UP001164746">
    <property type="component" value="Chromosome 12"/>
</dbReference>
<dbReference type="Pfam" id="PF01590">
    <property type="entry name" value="GAF"/>
    <property type="match status" value="1"/>
</dbReference>
<feature type="domain" description="GAF" evidence="1">
    <location>
        <begin position="107"/>
        <end position="268"/>
    </location>
</feature>
<gene>
    <name evidence="2" type="ORF">MAR_015537</name>
</gene>
<keyword evidence="3" id="KW-1185">Reference proteome</keyword>
<dbReference type="PANTHER" id="PTHR43155">
    <property type="entry name" value="CYCLIC DI-GMP PHOSPHODIESTERASE PA4108-RELATED"/>
    <property type="match status" value="1"/>
</dbReference>
<reference evidence="2" key="1">
    <citation type="submission" date="2022-11" db="EMBL/GenBank/DDBJ databases">
        <title>Centuries of genome instability and evolution in soft-shell clam transmissible cancer (bioRxiv).</title>
        <authorList>
            <person name="Hart S.F.M."/>
            <person name="Yonemitsu M.A."/>
            <person name="Giersch R.M."/>
            <person name="Beal B.F."/>
            <person name="Arriagada G."/>
            <person name="Davis B.W."/>
            <person name="Ostrander E.A."/>
            <person name="Goff S.P."/>
            <person name="Metzger M.J."/>
        </authorList>
    </citation>
    <scope>NUCLEOTIDE SEQUENCE</scope>
    <source>
        <strain evidence="2">MELC-2E11</strain>
        <tissue evidence="2">Siphon/mantle</tissue>
    </source>
</reference>
<evidence type="ECO:0000313" key="3">
    <source>
        <dbReference type="Proteomes" id="UP001164746"/>
    </source>
</evidence>
<dbReference type="SUPFAM" id="SSF55781">
    <property type="entry name" value="GAF domain-like"/>
    <property type="match status" value="2"/>
</dbReference>